<sequence length="113" mass="12951">MAAPVHEPYRREAELRPQHSRDGSRDSGIFHTTKGLWNAPGLNNCFLNSAVQVNIRRQSYDNIGWHTYLTVSRGRFIFKSWSFKIETYGDEIRVLKKSVMVNVVAKNQGSPLT</sequence>
<dbReference type="EMBL" id="KQ459984">
    <property type="protein sequence ID" value="KPJ18999.1"/>
    <property type="molecule type" value="Genomic_DNA"/>
</dbReference>
<proteinExistence type="predicted"/>
<keyword evidence="3" id="KW-1185">Reference proteome</keyword>
<dbReference type="InParanoid" id="A0A194RNL0"/>
<dbReference type="AlphaFoldDB" id="A0A194RNL0"/>
<dbReference type="Proteomes" id="UP000053240">
    <property type="component" value="Unassembled WGS sequence"/>
</dbReference>
<gene>
    <name evidence="2" type="ORF">RR48_12510</name>
</gene>
<reference evidence="2 3" key="1">
    <citation type="journal article" date="2015" name="Nat. Commun.">
        <title>Outbred genome sequencing and CRISPR/Cas9 gene editing in butterflies.</title>
        <authorList>
            <person name="Li X."/>
            <person name="Fan D."/>
            <person name="Zhang W."/>
            <person name="Liu G."/>
            <person name="Zhang L."/>
            <person name="Zhao L."/>
            <person name="Fang X."/>
            <person name="Chen L."/>
            <person name="Dong Y."/>
            <person name="Chen Y."/>
            <person name="Ding Y."/>
            <person name="Zhao R."/>
            <person name="Feng M."/>
            <person name="Zhu Y."/>
            <person name="Feng Y."/>
            <person name="Jiang X."/>
            <person name="Zhu D."/>
            <person name="Xiang H."/>
            <person name="Feng X."/>
            <person name="Li S."/>
            <person name="Wang J."/>
            <person name="Zhang G."/>
            <person name="Kronforst M.R."/>
            <person name="Wang W."/>
        </authorList>
    </citation>
    <scope>NUCLEOTIDE SEQUENCE [LARGE SCALE GENOMIC DNA]</scope>
    <source>
        <strain evidence="2">Ya'a_city_454_Pm</strain>
        <tissue evidence="2">Whole body</tissue>
    </source>
</reference>
<accession>A0A194RNL0</accession>
<name>A0A194RNL0_PAPMA</name>
<evidence type="ECO:0000313" key="2">
    <source>
        <dbReference type="EMBL" id="KPJ18999.1"/>
    </source>
</evidence>
<feature type="compositionally biased region" description="Basic and acidic residues" evidence="1">
    <location>
        <begin position="7"/>
        <end position="25"/>
    </location>
</feature>
<organism evidence="2 3">
    <name type="scientific">Papilio machaon</name>
    <name type="common">Old World swallowtail butterfly</name>
    <dbReference type="NCBI Taxonomy" id="76193"/>
    <lineage>
        <taxon>Eukaryota</taxon>
        <taxon>Metazoa</taxon>
        <taxon>Ecdysozoa</taxon>
        <taxon>Arthropoda</taxon>
        <taxon>Hexapoda</taxon>
        <taxon>Insecta</taxon>
        <taxon>Pterygota</taxon>
        <taxon>Neoptera</taxon>
        <taxon>Endopterygota</taxon>
        <taxon>Lepidoptera</taxon>
        <taxon>Glossata</taxon>
        <taxon>Ditrysia</taxon>
        <taxon>Papilionoidea</taxon>
        <taxon>Papilionidae</taxon>
        <taxon>Papilioninae</taxon>
        <taxon>Papilio</taxon>
    </lineage>
</organism>
<feature type="region of interest" description="Disordered" evidence="1">
    <location>
        <begin position="1"/>
        <end position="27"/>
    </location>
</feature>
<evidence type="ECO:0000256" key="1">
    <source>
        <dbReference type="SAM" id="MobiDB-lite"/>
    </source>
</evidence>
<evidence type="ECO:0000313" key="3">
    <source>
        <dbReference type="Proteomes" id="UP000053240"/>
    </source>
</evidence>
<protein>
    <submittedName>
        <fullName evidence="2">Uncharacterized protein</fullName>
    </submittedName>
</protein>